<dbReference type="EMBL" id="BLXT01008059">
    <property type="protein sequence ID" value="GFO45443.1"/>
    <property type="molecule type" value="Genomic_DNA"/>
</dbReference>
<evidence type="ECO:0000313" key="1">
    <source>
        <dbReference type="EMBL" id="GFO45443.1"/>
    </source>
</evidence>
<sequence>MVPADLSVGSLSTLPPTPVSSVGIIMEYCAAVLQDLYKRPPQDAQLSAFYQMHNKVISGFQALRQAKASAARIRNRRVLAHLIADRLATVP</sequence>
<evidence type="ECO:0000313" key="2">
    <source>
        <dbReference type="Proteomes" id="UP000735302"/>
    </source>
</evidence>
<dbReference type="AlphaFoldDB" id="A0AAV4DMZ1"/>
<reference evidence="1 2" key="1">
    <citation type="journal article" date="2021" name="Elife">
        <title>Chloroplast acquisition without the gene transfer in kleptoplastic sea slugs, Plakobranchus ocellatus.</title>
        <authorList>
            <person name="Maeda T."/>
            <person name="Takahashi S."/>
            <person name="Yoshida T."/>
            <person name="Shimamura S."/>
            <person name="Takaki Y."/>
            <person name="Nagai Y."/>
            <person name="Toyoda A."/>
            <person name="Suzuki Y."/>
            <person name="Arimoto A."/>
            <person name="Ishii H."/>
            <person name="Satoh N."/>
            <person name="Nishiyama T."/>
            <person name="Hasebe M."/>
            <person name="Maruyama T."/>
            <person name="Minagawa J."/>
            <person name="Obokata J."/>
            <person name="Shigenobu S."/>
        </authorList>
    </citation>
    <scope>NUCLEOTIDE SEQUENCE [LARGE SCALE GENOMIC DNA]</scope>
</reference>
<gene>
    <name evidence="1" type="ORF">PoB_007194800</name>
</gene>
<name>A0AAV4DMZ1_9GAST</name>
<keyword evidence="2" id="KW-1185">Reference proteome</keyword>
<protein>
    <submittedName>
        <fullName evidence="1">Uncharacterized protein</fullName>
    </submittedName>
</protein>
<dbReference type="Proteomes" id="UP000735302">
    <property type="component" value="Unassembled WGS sequence"/>
</dbReference>
<proteinExistence type="predicted"/>
<accession>A0AAV4DMZ1</accession>
<organism evidence="1 2">
    <name type="scientific">Plakobranchus ocellatus</name>
    <dbReference type="NCBI Taxonomy" id="259542"/>
    <lineage>
        <taxon>Eukaryota</taxon>
        <taxon>Metazoa</taxon>
        <taxon>Spiralia</taxon>
        <taxon>Lophotrochozoa</taxon>
        <taxon>Mollusca</taxon>
        <taxon>Gastropoda</taxon>
        <taxon>Heterobranchia</taxon>
        <taxon>Euthyneura</taxon>
        <taxon>Panpulmonata</taxon>
        <taxon>Sacoglossa</taxon>
        <taxon>Placobranchoidea</taxon>
        <taxon>Plakobranchidae</taxon>
        <taxon>Plakobranchus</taxon>
    </lineage>
</organism>
<comment type="caution">
    <text evidence="1">The sequence shown here is derived from an EMBL/GenBank/DDBJ whole genome shotgun (WGS) entry which is preliminary data.</text>
</comment>